<evidence type="ECO:0000259" key="1">
    <source>
        <dbReference type="Pfam" id="PF11716"/>
    </source>
</evidence>
<dbReference type="Proteomes" id="UP000718278">
    <property type="component" value="Unassembled WGS sequence"/>
</dbReference>
<dbReference type="GO" id="GO:0016853">
    <property type="term" value="F:isomerase activity"/>
    <property type="evidence" value="ECO:0007669"/>
    <property type="project" value="UniProtKB-KW"/>
</dbReference>
<sequence length="222" mass="24378">MSAKERPQDEREAIAALQARQGKGARYDSPAAPTSELLLARRGAAYFARKLNELDDTALEGGSHLNGVGRRLIVARVGYEARAMARIAEAAREGHGEEMLGDPEQEPDDEILGACLPAHALRYLFEHTQAHLNVEWRDLTDAAWDHAVVSLTGRRVTPRQMVRERAVTLWLGAVSLRNGGRLSDIPDGIRPMSITTNEQQSQLQLGEQFHSAASASQTGEHQ</sequence>
<dbReference type="SUPFAM" id="SSF109854">
    <property type="entry name" value="DinB/YfiT-like putative metalloenzymes"/>
    <property type="match status" value="1"/>
</dbReference>
<dbReference type="EMBL" id="JADIJS010000009">
    <property type="protein sequence ID" value="MBO1042306.1"/>
    <property type="molecule type" value="Genomic_DNA"/>
</dbReference>
<feature type="domain" description="Mycothiol-dependent maleylpyruvate isomerase metal-binding" evidence="1">
    <location>
        <begin position="41"/>
        <end position="170"/>
    </location>
</feature>
<protein>
    <submittedName>
        <fullName evidence="2">Maleylpyruvate isomerase N-terminal domain-containing protein</fullName>
    </submittedName>
</protein>
<dbReference type="Pfam" id="PF11716">
    <property type="entry name" value="MDMPI_N"/>
    <property type="match status" value="1"/>
</dbReference>
<keyword evidence="2" id="KW-0413">Isomerase</keyword>
<name>A0ABS3K963_9HYPH</name>
<dbReference type="Gene3D" id="1.20.120.450">
    <property type="entry name" value="dinb family like domain"/>
    <property type="match status" value="1"/>
</dbReference>
<dbReference type="RefSeq" id="WP_207490329.1">
    <property type="nucleotide sequence ID" value="NZ_JADIJS010000009.1"/>
</dbReference>
<evidence type="ECO:0000313" key="3">
    <source>
        <dbReference type="Proteomes" id="UP000718278"/>
    </source>
</evidence>
<dbReference type="InterPro" id="IPR024344">
    <property type="entry name" value="MDMPI_metal-binding"/>
</dbReference>
<evidence type="ECO:0000313" key="2">
    <source>
        <dbReference type="EMBL" id="MBO1042306.1"/>
    </source>
</evidence>
<keyword evidence="3" id="KW-1185">Reference proteome</keyword>
<reference evidence="2 3" key="1">
    <citation type="submission" date="2020-10" db="EMBL/GenBank/DDBJ databases">
        <title>Genomic characterization of underground lake bacteria from Wind Cave National Park: Insight into the archetypical LuxI/LuxR and identification of LuxR solos.</title>
        <authorList>
            <person name="Wengert P.C."/>
            <person name="Savka M.A."/>
        </authorList>
    </citation>
    <scope>NUCLEOTIDE SEQUENCE [LARGE SCALE GENOMIC DNA]</scope>
    <source>
        <strain evidence="2 3">SD316</strain>
    </source>
</reference>
<organism evidence="2 3">
    <name type="scientific">Brucella pituitosa</name>
    <dbReference type="NCBI Taxonomy" id="571256"/>
    <lineage>
        <taxon>Bacteria</taxon>
        <taxon>Pseudomonadati</taxon>
        <taxon>Pseudomonadota</taxon>
        <taxon>Alphaproteobacteria</taxon>
        <taxon>Hyphomicrobiales</taxon>
        <taxon>Brucellaceae</taxon>
        <taxon>Brucella/Ochrobactrum group</taxon>
        <taxon>Brucella</taxon>
    </lineage>
</organism>
<proteinExistence type="predicted"/>
<accession>A0ABS3K963</accession>
<dbReference type="InterPro" id="IPR034660">
    <property type="entry name" value="DinB/YfiT-like"/>
</dbReference>
<comment type="caution">
    <text evidence="2">The sequence shown here is derived from an EMBL/GenBank/DDBJ whole genome shotgun (WGS) entry which is preliminary data.</text>
</comment>
<gene>
    <name evidence="2" type="ORF">IPV26_21850</name>
</gene>